<dbReference type="InterPro" id="IPR001789">
    <property type="entry name" value="Sig_transdc_resp-reg_receiver"/>
</dbReference>
<dbReference type="InterPro" id="IPR011006">
    <property type="entry name" value="CheY-like_superfamily"/>
</dbReference>
<organism evidence="4 5">
    <name type="scientific">Phenylobacterium terrae</name>
    <dbReference type="NCBI Taxonomy" id="2665495"/>
    <lineage>
        <taxon>Bacteria</taxon>
        <taxon>Pseudomonadati</taxon>
        <taxon>Pseudomonadota</taxon>
        <taxon>Alphaproteobacteria</taxon>
        <taxon>Caulobacterales</taxon>
        <taxon>Caulobacteraceae</taxon>
        <taxon>Phenylobacterium</taxon>
    </lineage>
</organism>
<feature type="domain" description="Response regulatory" evidence="3">
    <location>
        <begin position="18"/>
        <end position="137"/>
    </location>
</feature>
<evidence type="ECO:0000259" key="3">
    <source>
        <dbReference type="PROSITE" id="PS50110"/>
    </source>
</evidence>
<dbReference type="Pfam" id="PF00072">
    <property type="entry name" value="Response_reg"/>
    <property type="match status" value="1"/>
</dbReference>
<protein>
    <submittedName>
        <fullName evidence="4">Response regulator</fullName>
    </submittedName>
</protein>
<dbReference type="PROSITE" id="PS50110">
    <property type="entry name" value="RESPONSE_REGULATORY"/>
    <property type="match status" value="1"/>
</dbReference>
<keyword evidence="5" id="KW-1185">Reference proteome</keyword>
<evidence type="ECO:0000256" key="2">
    <source>
        <dbReference type="PROSITE-ProRule" id="PRU00169"/>
    </source>
</evidence>
<name>A0ABW4MZM0_9CAUL</name>
<evidence type="ECO:0000313" key="4">
    <source>
        <dbReference type="EMBL" id="MFD1782664.1"/>
    </source>
</evidence>
<dbReference type="SUPFAM" id="SSF52172">
    <property type="entry name" value="CheY-like"/>
    <property type="match status" value="1"/>
</dbReference>
<gene>
    <name evidence="4" type="ORF">ACFSC0_04595</name>
</gene>
<dbReference type="InterPro" id="IPR050595">
    <property type="entry name" value="Bact_response_regulator"/>
</dbReference>
<evidence type="ECO:0000256" key="1">
    <source>
        <dbReference type="ARBA" id="ARBA00022553"/>
    </source>
</evidence>
<dbReference type="PANTHER" id="PTHR44591">
    <property type="entry name" value="STRESS RESPONSE REGULATOR PROTEIN 1"/>
    <property type="match status" value="1"/>
</dbReference>
<reference evidence="5" key="1">
    <citation type="journal article" date="2019" name="Int. J. Syst. Evol. Microbiol.">
        <title>The Global Catalogue of Microorganisms (GCM) 10K type strain sequencing project: providing services to taxonomists for standard genome sequencing and annotation.</title>
        <authorList>
            <consortium name="The Broad Institute Genomics Platform"/>
            <consortium name="The Broad Institute Genome Sequencing Center for Infectious Disease"/>
            <person name="Wu L."/>
            <person name="Ma J."/>
        </authorList>
    </citation>
    <scope>NUCLEOTIDE SEQUENCE [LARGE SCALE GENOMIC DNA]</scope>
    <source>
        <strain evidence="5">DFY28</strain>
    </source>
</reference>
<dbReference type="SMART" id="SM00448">
    <property type="entry name" value="REC"/>
    <property type="match status" value="1"/>
</dbReference>
<evidence type="ECO:0000313" key="5">
    <source>
        <dbReference type="Proteomes" id="UP001597237"/>
    </source>
</evidence>
<dbReference type="Gene3D" id="3.40.50.2300">
    <property type="match status" value="1"/>
</dbReference>
<accession>A0ABW4MZM0</accession>
<dbReference type="EMBL" id="JBHUEY010000001">
    <property type="protein sequence ID" value="MFD1782664.1"/>
    <property type="molecule type" value="Genomic_DNA"/>
</dbReference>
<dbReference type="PANTHER" id="PTHR44591:SF3">
    <property type="entry name" value="RESPONSE REGULATORY DOMAIN-CONTAINING PROTEIN"/>
    <property type="match status" value="1"/>
</dbReference>
<sequence>MSTFGLPPEMRINLERTRLLLCDDNEQALSVESAMFRGFGMHRQYKASNAKEAMGIVTSREVDLIVMDCGMPDMDGYDFVKWLRTQGPGDAAYIPAILMTGHAARSLVEKSRDCGANFVISKPFTPQVLLQRVFWVAKDERQFVRTAGYVGPDRRVRNLGPPPGKKGRRSTDLSLKVGAAKDPNMEQYEIDSLMKPQKVIL</sequence>
<proteinExistence type="predicted"/>
<keyword evidence="1 2" id="KW-0597">Phosphoprotein</keyword>
<dbReference type="RefSeq" id="WP_377282338.1">
    <property type="nucleotide sequence ID" value="NZ_JBHRSI010000006.1"/>
</dbReference>
<dbReference type="CDD" id="cd17546">
    <property type="entry name" value="REC_hyHK_CKI1_RcsC-like"/>
    <property type="match status" value="1"/>
</dbReference>
<dbReference type="Proteomes" id="UP001597237">
    <property type="component" value="Unassembled WGS sequence"/>
</dbReference>
<feature type="modified residue" description="4-aspartylphosphate" evidence="2">
    <location>
        <position position="68"/>
    </location>
</feature>
<comment type="caution">
    <text evidence="4">The sequence shown here is derived from an EMBL/GenBank/DDBJ whole genome shotgun (WGS) entry which is preliminary data.</text>
</comment>